<sequence length="1009" mass="113459">MDTRVYPFPYGADRKEPTIHYCYYRECKWNLNQASGEFSSPYFPSNYHNFQDCQWKITAPRDHVIRLQFGVFELEFNPSLCGNNRCRCDYVDIQQESLKGDLTTLGRYCATISSLPIIQSSTNKMIVTLHSDHVITAKGFNASYMTVPKLAESNSFSSHTAPSTIESTETAHSTTTENTRATLKERRMSTSQVPSSTGAEWKSTGSIHDVKSYRNEEMLSRKVMGVSLKYVIIASSSFVVVVFVSFVLVCQLCKRSHRFRKRRNHSHEIVRYNSVKESSISSTPLSPINMYGDSGEMEELFFEDKQNDDNRYDQILMKRHRNRFYASFGNSVKWPSGKYGLPMTKSGCPGADGFSWETGYIYQDLEDDKSLTAKSPNFHLNASVLSSGDVTQSFCFKTITTGAVDNGRFGWPYGQYCIYKKGSSCPGYLREGSVLWDDENGKHGINLNFKSGTVPAGTYKSDTEIRFCCQDVGSYSEPIELPIDKPFYLIAFNSKNCQEVLKTTHTLEYILYDTENDHNHNRAVYSYPFGADLQNPYIYYCYYQACRWTLTALNGSFSSPNYPSPYKEKAWCEWHINVPWNYIISLTFVDFRLETSDMCLFQSCDCDYVEIHDNFPNGTSELTGKYCMGVAYPPGDIRSKTNNVTVTFTSDGTVQDVGFKAEYHALQLTIPTSTGRTTDTTQKATSTDITSVSPTTVPITGANSRGTTSGNDKFPTAGNTATLTSLSNNGKITTGTTITPAKESSTEQSTLTTRSSGHSTSQKASSVHTNPNGSFTSPFTNIPVTTLPITTEVPPKPRPRETTQRTSTSRVTSGELFPLTQSRSKGEPSNSNGETEQKAEYKNSRASGKVPIIVALIASLAALAVVVTVALVCLRRNWRFKRTDKGHNKFTVSYTASEKIAEDDNNPPNMYNESRENERGERFTKETLTKKEQFNILYDNRDFMDSYDQFADDDEIKESDNPLYCSSIETGQDEKENILYESMDDVLQSVEEAECINPVYEGSVLHYQF</sequence>
<dbReference type="Gene3D" id="2.60.120.290">
    <property type="entry name" value="Spermadhesin, CUB domain"/>
    <property type="match status" value="2"/>
</dbReference>
<evidence type="ECO:0000256" key="2">
    <source>
        <dbReference type="PROSITE-ProRule" id="PRU00059"/>
    </source>
</evidence>
<name>A0AAU9VVJ0_9CNID</name>
<dbReference type="Pfam" id="PF00431">
    <property type="entry name" value="CUB"/>
    <property type="match status" value="2"/>
</dbReference>
<comment type="caution">
    <text evidence="6">The sequence shown here is derived from an EMBL/GenBank/DDBJ whole genome shotgun (WGS) entry which is preliminary data.</text>
</comment>
<keyword evidence="1" id="KW-1015">Disulfide bond</keyword>
<keyword evidence="7" id="KW-1185">Reference proteome</keyword>
<feature type="compositionally biased region" description="Polar residues" evidence="3">
    <location>
        <begin position="819"/>
        <end position="834"/>
    </location>
</feature>
<evidence type="ECO:0000256" key="3">
    <source>
        <dbReference type="SAM" id="MobiDB-lite"/>
    </source>
</evidence>
<dbReference type="SMART" id="SM00042">
    <property type="entry name" value="CUB"/>
    <property type="match status" value="2"/>
</dbReference>
<dbReference type="FunFam" id="2.60.120.290:FF:000013">
    <property type="entry name" value="Membrane frizzled-related protein"/>
    <property type="match status" value="2"/>
</dbReference>
<dbReference type="InterPro" id="IPR035914">
    <property type="entry name" value="Sperma_CUB_dom_sf"/>
</dbReference>
<dbReference type="PANTHER" id="PTHR19324">
    <property type="entry name" value="PERFORIN-LIKE PROTEIN 1"/>
    <property type="match status" value="1"/>
</dbReference>
<proteinExistence type="predicted"/>
<protein>
    <recommendedName>
        <fullName evidence="5">CUB domain-containing protein</fullName>
    </recommendedName>
</protein>
<dbReference type="CDD" id="cd00041">
    <property type="entry name" value="CUB"/>
    <property type="match status" value="2"/>
</dbReference>
<dbReference type="PROSITE" id="PS01180">
    <property type="entry name" value="CUB"/>
    <property type="match status" value="2"/>
</dbReference>
<evidence type="ECO:0000256" key="4">
    <source>
        <dbReference type="SAM" id="Phobius"/>
    </source>
</evidence>
<gene>
    <name evidence="6" type="ORF">PMEA_00026243</name>
</gene>
<feature type="transmembrane region" description="Helical" evidence="4">
    <location>
        <begin position="852"/>
        <end position="874"/>
    </location>
</feature>
<feature type="region of interest" description="Disordered" evidence="3">
    <location>
        <begin position="901"/>
        <end position="920"/>
    </location>
</feature>
<keyword evidence="4" id="KW-0812">Transmembrane</keyword>
<feature type="compositionally biased region" description="Polar residues" evidence="3">
    <location>
        <begin position="692"/>
        <end position="727"/>
    </location>
</feature>
<feature type="compositionally biased region" description="Polar residues" evidence="3">
    <location>
        <begin position="742"/>
        <end position="789"/>
    </location>
</feature>
<evidence type="ECO:0000313" key="7">
    <source>
        <dbReference type="Proteomes" id="UP001159428"/>
    </source>
</evidence>
<keyword evidence="4" id="KW-0472">Membrane</keyword>
<feature type="compositionally biased region" description="Low complexity" evidence="3">
    <location>
        <begin position="804"/>
        <end position="813"/>
    </location>
</feature>
<dbReference type="EMBL" id="CALNXJ010000005">
    <property type="protein sequence ID" value="CAH3039258.1"/>
    <property type="molecule type" value="Genomic_DNA"/>
</dbReference>
<organism evidence="6 7">
    <name type="scientific">Pocillopora meandrina</name>
    <dbReference type="NCBI Taxonomy" id="46732"/>
    <lineage>
        <taxon>Eukaryota</taxon>
        <taxon>Metazoa</taxon>
        <taxon>Cnidaria</taxon>
        <taxon>Anthozoa</taxon>
        <taxon>Hexacorallia</taxon>
        <taxon>Scleractinia</taxon>
        <taxon>Astrocoeniina</taxon>
        <taxon>Pocilloporidae</taxon>
        <taxon>Pocillopora</taxon>
    </lineage>
</organism>
<evidence type="ECO:0000313" key="6">
    <source>
        <dbReference type="EMBL" id="CAH3039258.1"/>
    </source>
</evidence>
<dbReference type="AlphaFoldDB" id="A0AAU9VVJ0"/>
<reference evidence="6 7" key="1">
    <citation type="submission" date="2022-05" db="EMBL/GenBank/DDBJ databases">
        <authorList>
            <consortium name="Genoscope - CEA"/>
            <person name="William W."/>
        </authorList>
    </citation>
    <scope>NUCLEOTIDE SEQUENCE [LARGE SCALE GENOMIC DNA]</scope>
</reference>
<feature type="domain" description="CUB" evidence="5">
    <location>
        <begin position="27"/>
        <end position="147"/>
    </location>
</feature>
<dbReference type="InterPro" id="IPR031569">
    <property type="entry name" value="ApeC"/>
</dbReference>
<feature type="compositionally biased region" description="Low complexity" evidence="3">
    <location>
        <begin position="728"/>
        <end position="739"/>
    </location>
</feature>
<dbReference type="Proteomes" id="UP001159428">
    <property type="component" value="Unassembled WGS sequence"/>
</dbReference>
<evidence type="ECO:0000256" key="1">
    <source>
        <dbReference type="ARBA" id="ARBA00023157"/>
    </source>
</evidence>
<feature type="compositionally biased region" description="Polar residues" evidence="3">
    <location>
        <begin position="189"/>
        <end position="203"/>
    </location>
</feature>
<feature type="transmembrane region" description="Helical" evidence="4">
    <location>
        <begin position="228"/>
        <end position="249"/>
    </location>
</feature>
<feature type="region of interest" description="Disordered" evidence="3">
    <location>
        <begin position="158"/>
        <end position="203"/>
    </location>
</feature>
<evidence type="ECO:0000259" key="5">
    <source>
        <dbReference type="PROSITE" id="PS01180"/>
    </source>
</evidence>
<dbReference type="SUPFAM" id="SSF49854">
    <property type="entry name" value="Spermadhesin, CUB domain"/>
    <property type="match status" value="2"/>
</dbReference>
<feature type="domain" description="CUB" evidence="5">
    <location>
        <begin position="546"/>
        <end position="666"/>
    </location>
</feature>
<keyword evidence="4" id="KW-1133">Transmembrane helix</keyword>
<feature type="compositionally biased region" description="Low complexity" evidence="3">
    <location>
        <begin position="677"/>
        <end position="691"/>
    </location>
</feature>
<dbReference type="PANTHER" id="PTHR19324:SF33">
    <property type="entry name" value="MUCIN-5AC"/>
    <property type="match status" value="1"/>
</dbReference>
<dbReference type="InterPro" id="IPR000859">
    <property type="entry name" value="CUB_dom"/>
</dbReference>
<feature type="region of interest" description="Disordered" evidence="3">
    <location>
        <begin position="674"/>
        <end position="844"/>
    </location>
</feature>
<feature type="compositionally biased region" description="Low complexity" evidence="3">
    <location>
        <begin position="163"/>
        <end position="181"/>
    </location>
</feature>
<dbReference type="Pfam" id="PF16977">
    <property type="entry name" value="ApeC"/>
    <property type="match status" value="1"/>
</dbReference>
<comment type="caution">
    <text evidence="2">Lacks conserved residue(s) required for the propagation of feature annotation.</text>
</comment>
<accession>A0AAU9VVJ0</accession>